<comment type="caution">
    <text evidence="6">The sequence shown here is derived from an EMBL/GenBank/DDBJ whole genome shotgun (WGS) entry which is preliminary data.</text>
</comment>
<evidence type="ECO:0000256" key="1">
    <source>
        <dbReference type="ARBA" id="ARBA00023015"/>
    </source>
</evidence>
<dbReference type="STRING" id="907931.GCA_000165675_01354"/>
<dbReference type="InterPro" id="IPR036390">
    <property type="entry name" value="WH_DNA-bd_sf"/>
</dbReference>
<evidence type="ECO:0000259" key="4">
    <source>
        <dbReference type="PROSITE" id="PS50949"/>
    </source>
</evidence>
<dbReference type="SMART" id="SM00345">
    <property type="entry name" value="HTH_GNTR"/>
    <property type="match status" value="1"/>
</dbReference>
<dbReference type="GO" id="GO:0045892">
    <property type="term" value="P:negative regulation of DNA-templated transcription"/>
    <property type="evidence" value="ECO:0007669"/>
    <property type="project" value="TreeGrafter"/>
</dbReference>
<dbReference type="PROSITE" id="PS51202">
    <property type="entry name" value="RCK_C"/>
    <property type="match status" value="1"/>
</dbReference>
<dbReference type="AlphaFoldDB" id="A0A4R5NAL9"/>
<protein>
    <recommendedName>
        <fullName evidence="8">HTH gntR-type domain-containing protein</fullName>
    </recommendedName>
</protein>
<evidence type="ECO:0000256" key="3">
    <source>
        <dbReference type="ARBA" id="ARBA00023163"/>
    </source>
</evidence>
<sequence>MKKIRQPRYRQIAYLIAEQIINRQIDVGTKLHARSTLATTYGVSSETARKAISILADLGIVSTQQGSGVTITSRDKAKAFISQMQQSSDLKQLQDDVHTSIENQKQELTHLSNILVKLTERTEQMQRHNPLTPYELEMSEVSPQLGQSIGDMNFWQKTGATLVAIMHEGELVISPGPYSVIELHDIIYFVGSETSVQSVRGFFYDV</sequence>
<keyword evidence="2" id="KW-0238">DNA-binding</keyword>
<keyword evidence="1" id="KW-0805">Transcription regulation</keyword>
<keyword evidence="3" id="KW-0804">Transcription</keyword>
<evidence type="ECO:0000313" key="6">
    <source>
        <dbReference type="EMBL" id="TDG69563.1"/>
    </source>
</evidence>
<dbReference type="InterPro" id="IPR006037">
    <property type="entry name" value="RCK_C"/>
</dbReference>
<dbReference type="SUPFAM" id="SSF116726">
    <property type="entry name" value="TrkA C-terminal domain-like"/>
    <property type="match status" value="1"/>
</dbReference>
<dbReference type="GO" id="GO:0003677">
    <property type="term" value="F:DNA binding"/>
    <property type="evidence" value="ECO:0007669"/>
    <property type="project" value="UniProtKB-KW"/>
</dbReference>
<dbReference type="InterPro" id="IPR036721">
    <property type="entry name" value="RCK_C_sf"/>
</dbReference>
<dbReference type="GO" id="GO:0003700">
    <property type="term" value="F:DNA-binding transcription factor activity"/>
    <property type="evidence" value="ECO:0007669"/>
    <property type="project" value="InterPro"/>
</dbReference>
<dbReference type="InterPro" id="IPR050679">
    <property type="entry name" value="Bact_HTH_transcr_reg"/>
</dbReference>
<keyword evidence="7" id="KW-1185">Reference proteome</keyword>
<dbReference type="InterPro" id="IPR036388">
    <property type="entry name" value="WH-like_DNA-bd_sf"/>
</dbReference>
<accession>A0A4R5NAL9</accession>
<gene>
    <name evidence="6" type="ORF">C5L23_001025</name>
</gene>
<evidence type="ECO:0008006" key="8">
    <source>
        <dbReference type="Google" id="ProtNLM"/>
    </source>
</evidence>
<evidence type="ECO:0000256" key="2">
    <source>
        <dbReference type="ARBA" id="ARBA00023125"/>
    </source>
</evidence>
<dbReference type="Gene3D" id="1.10.10.10">
    <property type="entry name" value="Winged helix-like DNA-binding domain superfamily/Winged helix DNA-binding domain"/>
    <property type="match status" value="1"/>
</dbReference>
<organism evidence="6 7">
    <name type="scientific">Leuconostoc fallax</name>
    <dbReference type="NCBI Taxonomy" id="1251"/>
    <lineage>
        <taxon>Bacteria</taxon>
        <taxon>Bacillati</taxon>
        <taxon>Bacillota</taxon>
        <taxon>Bacilli</taxon>
        <taxon>Lactobacillales</taxon>
        <taxon>Lactobacillaceae</taxon>
        <taxon>Leuconostoc</taxon>
    </lineage>
</organism>
<reference evidence="6 7" key="1">
    <citation type="journal article" date="2019" name="Appl. Microbiol. Biotechnol.">
        <title>Uncovering carbohydrate metabolism through a genotype-phenotype association study of 56 lactic acid bacteria genomes.</title>
        <authorList>
            <person name="Buron-Moles G."/>
            <person name="Chailyan A."/>
            <person name="Dolejs I."/>
            <person name="Forster J."/>
            <person name="Miks M.H."/>
        </authorList>
    </citation>
    <scope>NUCLEOTIDE SEQUENCE [LARGE SCALE GENOMIC DNA]</scope>
    <source>
        <strain evidence="6 7">ATCC 700006</strain>
    </source>
</reference>
<name>A0A4R5NAL9_9LACO</name>
<evidence type="ECO:0000259" key="5">
    <source>
        <dbReference type="PROSITE" id="PS51202"/>
    </source>
</evidence>
<dbReference type="Gene3D" id="3.30.70.1450">
    <property type="entry name" value="Regulator of K+ conductance, C-terminal domain"/>
    <property type="match status" value="1"/>
</dbReference>
<feature type="domain" description="RCK C-terminal" evidence="5">
    <location>
        <begin position="120"/>
        <end position="205"/>
    </location>
</feature>
<dbReference type="Pfam" id="PF02080">
    <property type="entry name" value="TrkA_C"/>
    <property type="match status" value="1"/>
</dbReference>
<dbReference type="InterPro" id="IPR000524">
    <property type="entry name" value="Tscrpt_reg_HTH_GntR"/>
</dbReference>
<dbReference type="PROSITE" id="PS50949">
    <property type="entry name" value="HTH_GNTR"/>
    <property type="match status" value="1"/>
</dbReference>
<dbReference type="SUPFAM" id="SSF46785">
    <property type="entry name" value="Winged helix' DNA-binding domain"/>
    <property type="match status" value="1"/>
</dbReference>
<dbReference type="EMBL" id="PUFI01000005">
    <property type="protein sequence ID" value="TDG69563.1"/>
    <property type="molecule type" value="Genomic_DNA"/>
</dbReference>
<proteinExistence type="predicted"/>
<dbReference type="PANTHER" id="PTHR44846">
    <property type="entry name" value="MANNOSYL-D-GLYCERATE TRANSPORT/METABOLISM SYSTEM REPRESSOR MNGR-RELATED"/>
    <property type="match status" value="1"/>
</dbReference>
<dbReference type="CDD" id="cd07377">
    <property type="entry name" value="WHTH_GntR"/>
    <property type="match status" value="1"/>
</dbReference>
<dbReference type="GO" id="GO:0008324">
    <property type="term" value="F:monoatomic cation transmembrane transporter activity"/>
    <property type="evidence" value="ECO:0007669"/>
    <property type="project" value="InterPro"/>
</dbReference>
<dbReference type="Proteomes" id="UP000295681">
    <property type="component" value="Unassembled WGS sequence"/>
</dbReference>
<dbReference type="PANTHER" id="PTHR44846:SF17">
    <property type="entry name" value="GNTR-FAMILY TRANSCRIPTIONAL REGULATOR"/>
    <property type="match status" value="1"/>
</dbReference>
<dbReference type="GO" id="GO:0006813">
    <property type="term" value="P:potassium ion transport"/>
    <property type="evidence" value="ECO:0007669"/>
    <property type="project" value="InterPro"/>
</dbReference>
<evidence type="ECO:0000313" key="7">
    <source>
        <dbReference type="Proteomes" id="UP000295681"/>
    </source>
</evidence>
<feature type="domain" description="HTH gntR-type" evidence="4">
    <location>
        <begin position="6"/>
        <end position="74"/>
    </location>
</feature>
<dbReference type="Pfam" id="PF00392">
    <property type="entry name" value="GntR"/>
    <property type="match status" value="1"/>
</dbReference>
<dbReference type="RefSeq" id="WP_133264188.1">
    <property type="nucleotide sequence ID" value="NZ_JAGYGP010000001.1"/>
</dbReference>